<organism evidence="2 3">
    <name type="scientific">Paraburkholderia aspalathi</name>
    <dbReference type="NCBI Taxonomy" id="1324617"/>
    <lineage>
        <taxon>Bacteria</taxon>
        <taxon>Pseudomonadati</taxon>
        <taxon>Pseudomonadota</taxon>
        <taxon>Betaproteobacteria</taxon>
        <taxon>Burkholderiales</taxon>
        <taxon>Burkholderiaceae</taxon>
        <taxon>Paraburkholderia</taxon>
    </lineage>
</organism>
<evidence type="ECO:0000313" key="3">
    <source>
        <dbReference type="Proteomes" id="UP000674425"/>
    </source>
</evidence>
<evidence type="ECO:0000313" key="2">
    <source>
        <dbReference type="EMBL" id="CAE6869329.1"/>
    </source>
</evidence>
<evidence type="ECO:0008006" key="4">
    <source>
        <dbReference type="Google" id="ProtNLM"/>
    </source>
</evidence>
<reference evidence="2 3" key="1">
    <citation type="submission" date="2021-02" db="EMBL/GenBank/DDBJ databases">
        <authorList>
            <person name="Vanwijnsberghe S."/>
        </authorList>
    </citation>
    <scope>NUCLEOTIDE SEQUENCE [LARGE SCALE GENOMIC DNA]</scope>
    <source>
        <strain evidence="2 3">R-69658</strain>
    </source>
</reference>
<protein>
    <recommendedName>
        <fullName evidence="4">Hemagglutinin</fullName>
    </recommendedName>
</protein>
<feature type="compositionally biased region" description="Polar residues" evidence="1">
    <location>
        <begin position="7"/>
        <end position="18"/>
    </location>
</feature>
<feature type="region of interest" description="Disordered" evidence="1">
    <location>
        <begin position="1"/>
        <end position="24"/>
    </location>
</feature>
<keyword evidence="3" id="KW-1185">Reference proteome</keyword>
<evidence type="ECO:0000256" key="1">
    <source>
        <dbReference type="SAM" id="MobiDB-lite"/>
    </source>
</evidence>
<gene>
    <name evidence="2" type="ORF">R69658_08052</name>
</gene>
<accession>A0ABN7NBX8</accession>
<dbReference type="Proteomes" id="UP000674425">
    <property type="component" value="Unassembled WGS sequence"/>
</dbReference>
<sequence>MGAATASLLTNLFTNTDPNETEQQKQAKENLVDTLVAGIATATGSSSASTTVNAAQAEVENNWLATQQIVQAKKDWNACNGNALCQMKTAGKWAGVSFRQDVLTTTGVGKGLAQAGFTDLQGIAQFLADPTKGLTALYQIVSDPSMASAAGKQVIDSVKQQITQMQQALTEGGDANAQMLGENLGNLMWQVGSLVTGVGGAAKASVELAGAGIRLGSQMLDDMGMLGRASLGANKAESIAATLNNFYRDGASPELVKQAYSQAALSSTHNASSSEVVLGRYIAGSADSYDVIAQSRGATYFSMSDWNAVQGQMGAENMWNINKAFLDQQMVQGKSFVFTANPELAPAQSYTRMELNYLKSSGYDLSQGNGGYFYAIKK</sequence>
<proteinExistence type="predicted"/>
<dbReference type="EMBL" id="CAJNAU010000239">
    <property type="protein sequence ID" value="CAE6869329.1"/>
    <property type="molecule type" value="Genomic_DNA"/>
</dbReference>
<name>A0ABN7NBX8_9BURK</name>
<comment type="caution">
    <text evidence="2">The sequence shown here is derived from an EMBL/GenBank/DDBJ whole genome shotgun (WGS) entry which is preliminary data.</text>
</comment>